<feature type="transmembrane region" description="Helical" evidence="1">
    <location>
        <begin position="36"/>
        <end position="56"/>
    </location>
</feature>
<evidence type="ECO:0000313" key="5">
    <source>
        <dbReference type="Proteomes" id="UP000245778"/>
    </source>
</evidence>
<dbReference type="Pfam" id="PF21844">
    <property type="entry name" value="DUF6903"/>
    <property type="match status" value="1"/>
</dbReference>
<dbReference type="InterPro" id="IPR054198">
    <property type="entry name" value="DUF6903"/>
</dbReference>
<evidence type="ECO:0000313" key="2">
    <source>
        <dbReference type="EMBL" id="ALP94793.1"/>
    </source>
</evidence>
<dbReference type="KEGG" id="ibu:IB211_02402"/>
<reference evidence="2 4" key="1">
    <citation type="journal article" date="2015" name="Nat. Commun.">
        <title>Production of butyrate from lysine and the Amadori product fructoselysine by a human gut commensal.</title>
        <authorList>
            <person name="Bui T.P."/>
            <person name="Ritari J."/>
            <person name="Boeren S."/>
            <person name="de Waard P."/>
            <person name="Plugge C.M."/>
            <person name="de Vos W.M."/>
        </authorList>
    </citation>
    <scope>NUCLEOTIDE SEQUENCE [LARGE SCALE GENOMIC DNA]</scope>
    <source>
        <strain evidence="2 4">AF211</strain>
    </source>
</reference>
<feature type="transmembrane region" description="Helical" evidence="1">
    <location>
        <begin position="12"/>
        <end position="30"/>
    </location>
</feature>
<dbReference type="STRING" id="1297617.IB211_02402"/>
<sequence>MKYWKEHKTLRVVLIALFFGAGLALLLYGWRMTGKLSGLGLMLLGILLLLAALCLYNKPFEEPKNPKSEP</sequence>
<keyword evidence="4" id="KW-1185">Reference proteome</keyword>
<keyword evidence="1" id="KW-0812">Transmembrane</keyword>
<keyword evidence="1" id="KW-0472">Membrane</keyword>
<evidence type="ECO:0000313" key="4">
    <source>
        <dbReference type="Proteomes" id="UP000064844"/>
    </source>
</evidence>
<dbReference type="GeneID" id="93228460"/>
<proteinExistence type="predicted"/>
<gene>
    <name evidence="3" type="ORF">C7373_106158</name>
    <name evidence="2" type="ORF">IB211_02402</name>
</gene>
<reference evidence="3 5" key="3">
    <citation type="submission" date="2018-04" db="EMBL/GenBank/DDBJ databases">
        <title>Genomic Encyclopedia of Type Strains, Phase IV (KMG-IV): sequencing the most valuable type-strain genomes for metagenomic binning, comparative biology and taxonomic classification.</title>
        <authorList>
            <person name="Goeker M."/>
        </authorList>
    </citation>
    <scope>NUCLEOTIDE SEQUENCE [LARGE SCALE GENOMIC DNA]</scope>
    <source>
        <strain evidence="3 5">DSM 26588</strain>
    </source>
</reference>
<name>A0A0S2W651_9FIRM</name>
<reference evidence="4" key="2">
    <citation type="submission" date="2015-04" db="EMBL/GenBank/DDBJ databases">
        <title>A butyrogenic pathway from the amino acid lysine in a human gut commensal.</title>
        <authorList>
            <person name="de Vos W.M."/>
            <person name="Bui N.T.P."/>
            <person name="Plugge C.M."/>
            <person name="Ritari J."/>
        </authorList>
    </citation>
    <scope>NUCLEOTIDE SEQUENCE [LARGE SCALE GENOMIC DNA]</scope>
    <source>
        <strain evidence="4">AF211</strain>
    </source>
</reference>
<dbReference type="Proteomes" id="UP000245778">
    <property type="component" value="Unassembled WGS sequence"/>
</dbReference>
<dbReference type="Proteomes" id="UP000064844">
    <property type="component" value="Chromosome"/>
</dbReference>
<dbReference type="EMBL" id="CP011307">
    <property type="protein sequence ID" value="ALP94793.1"/>
    <property type="molecule type" value="Genomic_DNA"/>
</dbReference>
<evidence type="ECO:0000256" key="1">
    <source>
        <dbReference type="SAM" id="Phobius"/>
    </source>
</evidence>
<accession>A0A0S2W651</accession>
<protein>
    <submittedName>
        <fullName evidence="2">Uncharacterized protein</fullName>
    </submittedName>
</protein>
<keyword evidence="1" id="KW-1133">Transmembrane helix</keyword>
<dbReference type="RefSeq" id="WP_033118684.1">
    <property type="nucleotide sequence ID" value="NZ_CALICV010000035.1"/>
</dbReference>
<dbReference type="AlphaFoldDB" id="A0A0S2W651"/>
<evidence type="ECO:0000313" key="3">
    <source>
        <dbReference type="EMBL" id="PVY48650.1"/>
    </source>
</evidence>
<dbReference type="eggNOG" id="ENOG50324ES">
    <property type="taxonomic scope" value="Bacteria"/>
</dbReference>
<dbReference type="EMBL" id="QEKK01000006">
    <property type="protein sequence ID" value="PVY48650.1"/>
    <property type="molecule type" value="Genomic_DNA"/>
</dbReference>
<organism evidence="2 4">
    <name type="scientific">Intestinimonas butyriciproducens</name>
    <dbReference type="NCBI Taxonomy" id="1297617"/>
    <lineage>
        <taxon>Bacteria</taxon>
        <taxon>Bacillati</taxon>
        <taxon>Bacillota</taxon>
        <taxon>Clostridia</taxon>
        <taxon>Eubacteriales</taxon>
        <taxon>Intestinimonas</taxon>
    </lineage>
</organism>